<evidence type="ECO:0000256" key="2">
    <source>
        <dbReference type="ARBA" id="ARBA00023015"/>
    </source>
</evidence>
<dbReference type="GO" id="GO:0016987">
    <property type="term" value="F:sigma factor activity"/>
    <property type="evidence" value="ECO:0007669"/>
    <property type="project" value="UniProtKB-KW"/>
</dbReference>
<dbReference type="InterPro" id="IPR053812">
    <property type="entry name" value="HTH_Sigma70_ECF-like"/>
</dbReference>
<organism evidence="7 8">
    <name type="scientific">Blastopirellula marina</name>
    <dbReference type="NCBI Taxonomy" id="124"/>
    <lineage>
        <taxon>Bacteria</taxon>
        <taxon>Pseudomonadati</taxon>
        <taxon>Planctomycetota</taxon>
        <taxon>Planctomycetia</taxon>
        <taxon>Pirellulales</taxon>
        <taxon>Pirellulaceae</taxon>
        <taxon>Blastopirellula</taxon>
    </lineage>
</organism>
<comment type="similarity">
    <text evidence="1">Belongs to the sigma-70 factor family. ECF subfamily.</text>
</comment>
<dbReference type="AlphaFoldDB" id="A0A2S8FZ64"/>
<accession>A0A2S8FZ64</accession>
<keyword evidence="4" id="KW-0238">DNA-binding</keyword>
<dbReference type="NCBIfam" id="TIGR02937">
    <property type="entry name" value="sigma70-ECF"/>
    <property type="match status" value="1"/>
</dbReference>
<dbReference type="PANTHER" id="PTHR43133:SF8">
    <property type="entry name" value="RNA POLYMERASE SIGMA FACTOR HI_1459-RELATED"/>
    <property type="match status" value="1"/>
</dbReference>
<sequence>MAISSWHASIVITNPMTEVWSNHSQIGRSLIDRLQQGDDDAIGQLFAAYSDRLAHMAARNISPGLLRRFDGEDVVQSVFRTFFRRHEQGKLAVQHREQLWKLLVTITILKTRTHARRHTAEKRNAAAEQALPESFDFLDQQPTPEDALALWEEIEVALVGLPDKAWDILALRLEGHPKSDIAKQLGVSRQTVHRLCDLLKQRLANRFQEYEIEPDPENL</sequence>
<evidence type="ECO:0000256" key="3">
    <source>
        <dbReference type="ARBA" id="ARBA00023082"/>
    </source>
</evidence>
<keyword evidence="3" id="KW-0731">Sigma factor</keyword>
<dbReference type="InterPro" id="IPR013325">
    <property type="entry name" value="RNA_pol_sigma_r2"/>
</dbReference>
<dbReference type="InterPro" id="IPR013324">
    <property type="entry name" value="RNA_pol_sigma_r3/r4-like"/>
</dbReference>
<evidence type="ECO:0000313" key="7">
    <source>
        <dbReference type="EMBL" id="PQO37174.1"/>
    </source>
</evidence>
<dbReference type="Proteomes" id="UP000238322">
    <property type="component" value="Unassembled WGS sequence"/>
</dbReference>
<keyword evidence="2" id="KW-0805">Transcription regulation</keyword>
<feature type="domain" description="RNA polymerase sigma-70 ECF-like HTH" evidence="6">
    <location>
        <begin position="29"/>
        <end position="205"/>
    </location>
</feature>
<comment type="caution">
    <text evidence="7">The sequence shown here is derived from an EMBL/GenBank/DDBJ whole genome shotgun (WGS) entry which is preliminary data.</text>
</comment>
<reference evidence="7 8" key="1">
    <citation type="submission" date="2018-02" db="EMBL/GenBank/DDBJ databases">
        <title>Comparative genomes isolates from brazilian mangrove.</title>
        <authorList>
            <person name="Araujo J.E."/>
            <person name="Taketani R.G."/>
            <person name="Silva M.C.P."/>
            <person name="Loureco M.V."/>
            <person name="Andreote F.D."/>
        </authorList>
    </citation>
    <scope>NUCLEOTIDE SEQUENCE [LARGE SCALE GENOMIC DNA]</scope>
    <source>
        <strain evidence="7 8">Hex-1 MGV</strain>
    </source>
</reference>
<keyword evidence="5" id="KW-0804">Transcription</keyword>
<evidence type="ECO:0000259" key="6">
    <source>
        <dbReference type="Pfam" id="PF07638"/>
    </source>
</evidence>
<name>A0A2S8FZ64_9BACT</name>
<evidence type="ECO:0000256" key="4">
    <source>
        <dbReference type="ARBA" id="ARBA00023125"/>
    </source>
</evidence>
<dbReference type="InterPro" id="IPR039425">
    <property type="entry name" value="RNA_pol_sigma-70-like"/>
</dbReference>
<dbReference type="Pfam" id="PF07638">
    <property type="entry name" value="Sigma70_ECF"/>
    <property type="match status" value="1"/>
</dbReference>
<dbReference type="SUPFAM" id="SSF88659">
    <property type="entry name" value="Sigma3 and sigma4 domains of RNA polymerase sigma factors"/>
    <property type="match status" value="1"/>
</dbReference>
<evidence type="ECO:0000256" key="1">
    <source>
        <dbReference type="ARBA" id="ARBA00010641"/>
    </source>
</evidence>
<proteinExistence type="inferred from homology"/>
<dbReference type="GO" id="GO:0006352">
    <property type="term" value="P:DNA-templated transcription initiation"/>
    <property type="evidence" value="ECO:0007669"/>
    <property type="project" value="InterPro"/>
</dbReference>
<evidence type="ECO:0000256" key="5">
    <source>
        <dbReference type="ARBA" id="ARBA00023163"/>
    </source>
</evidence>
<dbReference type="EMBL" id="PUHY01000005">
    <property type="protein sequence ID" value="PQO37174.1"/>
    <property type="molecule type" value="Genomic_DNA"/>
</dbReference>
<protein>
    <recommendedName>
        <fullName evidence="6">RNA polymerase sigma-70 ECF-like HTH domain-containing protein</fullName>
    </recommendedName>
</protein>
<gene>
    <name evidence="7" type="ORF">C5Y83_04245</name>
</gene>
<dbReference type="SUPFAM" id="SSF88946">
    <property type="entry name" value="Sigma2 domain of RNA polymerase sigma factors"/>
    <property type="match status" value="1"/>
</dbReference>
<dbReference type="InterPro" id="IPR014284">
    <property type="entry name" value="RNA_pol_sigma-70_dom"/>
</dbReference>
<dbReference type="Gene3D" id="1.10.10.60">
    <property type="entry name" value="Homeodomain-like"/>
    <property type="match status" value="1"/>
</dbReference>
<dbReference type="Gene3D" id="1.10.1740.10">
    <property type="match status" value="1"/>
</dbReference>
<evidence type="ECO:0000313" key="8">
    <source>
        <dbReference type="Proteomes" id="UP000238322"/>
    </source>
</evidence>
<dbReference type="PANTHER" id="PTHR43133">
    <property type="entry name" value="RNA POLYMERASE ECF-TYPE SIGMA FACTO"/>
    <property type="match status" value="1"/>
</dbReference>
<dbReference type="GO" id="GO:0003677">
    <property type="term" value="F:DNA binding"/>
    <property type="evidence" value="ECO:0007669"/>
    <property type="project" value="UniProtKB-KW"/>
</dbReference>